<comment type="caution">
    <text evidence="1">The sequence shown here is derived from an EMBL/GenBank/DDBJ whole genome shotgun (WGS) entry which is preliminary data.</text>
</comment>
<name>A0ABU6XDK7_9FABA</name>
<evidence type="ECO:0000313" key="1">
    <source>
        <dbReference type="EMBL" id="MED6195476.1"/>
    </source>
</evidence>
<evidence type="ECO:0000313" key="2">
    <source>
        <dbReference type="Proteomes" id="UP001341840"/>
    </source>
</evidence>
<protein>
    <submittedName>
        <fullName evidence="1">Uncharacterized protein</fullName>
    </submittedName>
</protein>
<accession>A0ABU6XDK7</accession>
<dbReference type="EMBL" id="JASCZI010211644">
    <property type="protein sequence ID" value="MED6195476.1"/>
    <property type="molecule type" value="Genomic_DNA"/>
</dbReference>
<organism evidence="1 2">
    <name type="scientific">Stylosanthes scabra</name>
    <dbReference type="NCBI Taxonomy" id="79078"/>
    <lineage>
        <taxon>Eukaryota</taxon>
        <taxon>Viridiplantae</taxon>
        <taxon>Streptophyta</taxon>
        <taxon>Embryophyta</taxon>
        <taxon>Tracheophyta</taxon>
        <taxon>Spermatophyta</taxon>
        <taxon>Magnoliopsida</taxon>
        <taxon>eudicotyledons</taxon>
        <taxon>Gunneridae</taxon>
        <taxon>Pentapetalae</taxon>
        <taxon>rosids</taxon>
        <taxon>fabids</taxon>
        <taxon>Fabales</taxon>
        <taxon>Fabaceae</taxon>
        <taxon>Papilionoideae</taxon>
        <taxon>50 kb inversion clade</taxon>
        <taxon>dalbergioids sensu lato</taxon>
        <taxon>Dalbergieae</taxon>
        <taxon>Pterocarpus clade</taxon>
        <taxon>Stylosanthes</taxon>
    </lineage>
</organism>
<gene>
    <name evidence="1" type="ORF">PIB30_038164</name>
</gene>
<keyword evidence="2" id="KW-1185">Reference proteome</keyword>
<sequence length="194" mass="21903">MEGGFEGGGSGHDLNNWRLFMTDSKENKIKEVKGGDWVKAYQIGAGVDLKDGSKTKDDIRGQEGQQLKLKKQKHKDKEGTIGIRSCYSTPNEEFLVQEVVVPIAGNLTENKTVKNSSEEHSCRFKRFNHMACRSNKELENLCGTKRQAETDPTLRFTTRSVIFTYGHTDGQAVGKLILPTTWPSVIRRGRKMRR</sequence>
<dbReference type="Proteomes" id="UP001341840">
    <property type="component" value="Unassembled WGS sequence"/>
</dbReference>
<proteinExistence type="predicted"/>
<reference evidence="1 2" key="1">
    <citation type="journal article" date="2023" name="Plants (Basel)">
        <title>Bridging the Gap: Combining Genomics and Transcriptomics Approaches to Understand Stylosanthes scabra, an Orphan Legume from the Brazilian Caatinga.</title>
        <authorList>
            <person name="Ferreira-Neto J.R.C."/>
            <person name="da Silva M.D."/>
            <person name="Binneck E."/>
            <person name="de Melo N.F."/>
            <person name="da Silva R.H."/>
            <person name="de Melo A.L.T.M."/>
            <person name="Pandolfi V."/>
            <person name="Bustamante F.O."/>
            <person name="Brasileiro-Vidal A.C."/>
            <person name="Benko-Iseppon A.M."/>
        </authorList>
    </citation>
    <scope>NUCLEOTIDE SEQUENCE [LARGE SCALE GENOMIC DNA]</scope>
    <source>
        <tissue evidence="1">Leaves</tissue>
    </source>
</reference>